<dbReference type="Pfam" id="PF00050">
    <property type="entry name" value="Kazal_1"/>
    <property type="match status" value="1"/>
</dbReference>
<keyword evidence="3" id="KW-1185">Reference proteome</keyword>
<dbReference type="PROSITE" id="PS51465">
    <property type="entry name" value="KAZAL_2"/>
    <property type="match status" value="1"/>
</dbReference>
<dbReference type="SMART" id="SM00280">
    <property type="entry name" value="KAZAL"/>
    <property type="match status" value="1"/>
</dbReference>
<reference evidence="2 3" key="3">
    <citation type="journal article" date="2019" name="Int. J. Syst. Evol. Microbiol.">
        <title>Nitrosopumilus adriaticus sp. nov. and Nitrosopumilus piranensis sp. nov., two ammonia-oxidizing archaea from the Adriatic Sea and members of the class Nitrososphaeria.</title>
        <authorList>
            <person name="Bayer B."/>
            <person name="Vojvoda J."/>
            <person name="Reinthaler T."/>
            <person name="Reyes C."/>
            <person name="Pinto M."/>
            <person name="Herndl G.J."/>
        </authorList>
    </citation>
    <scope>NUCLEOTIDE SEQUENCE [LARGE SCALE GENOMIC DNA]</scope>
    <source>
        <strain evidence="2 3">D3C</strain>
    </source>
</reference>
<organism evidence="2 3">
    <name type="scientific">Nitrosopumilus piranensis</name>
    <dbReference type="NCBI Taxonomy" id="1582439"/>
    <lineage>
        <taxon>Archaea</taxon>
        <taxon>Nitrososphaerota</taxon>
        <taxon>Nitrososphaeria</taxon>
        <taxon>Nitrosopumilales</taxon>
        <taxon>Nitrosopumilaceae</taxon>
        <taxon>Nitrosopumilus</taxon>
    </lineage>
</organism>
<dbReference type="GeneID" id="41599936"/>
<evidence type="ECO:0000313" key="3">
    <source>
        <dbReference type="Proteomes" id="UP000032027"/>
    </source>
</evidence>
<dbReference type="Pfam" id="PF00753">
    <property type="entry name" value="Lactamase_B"/>
    <property type="match status" value="1"/>
</dbReference>
<dbReference type="CDD" id="cd16276">
    <property type="entry name" value="metallo-hydrolase-like_MBL-fold"/>
    <property type="match status" value="1"/>
</dbReference>
<protein>
    <submittedName>
        <fullName evidence="2">Beta-lactamase domain-containing protein</fullName>
    </submittedName>
</protein>
<feature type="domain" description="Kazal-like" evidence="1">
    <location>
        <begin position="275"/>
        <end position="340"/>
    </location>
</feature>
<dbReference type="OrthoDB" id="197151at2157"/>
<dbReference type="InterPro" id="IPR036866">
    <property type="entry name" value="RibonucZ/Hydroxyglut_hydro"/>
</dbReference>
<accession>A0A0C5BUR4</accession>
<evidence type="ECO:0000313" key="2">
    <source>
        <dbReference type="EMBL" id="AJM91981.1"/>
    </source>
</evidence>
<dbReference type="PATRIC" id="fig|1582439.9.peg.790"/>
<dbReference type="InterPro" id="IPR002350">
    <property type="entry name" value="Kazal_dom"/>
</dbReference>
<dbReference type="InterPro" id="IPR050855">
    <property type="entry name" value="NDM-1-like"/>
</dbReference>
<dbReference type="InterPro" id="IPR036058">
    <property type="entry name" value="Kazal_dom_sf"/>
</dbReference>
<dbReference type="SMART" id="SM00849">
    <property type="entry name" value="Lactamase_B"/>
    <property type="match status" value="1"/>
</dbReference>
<dbReference type="CDD" id="cd00104">
    <property type="entry name" value="KAZAL_FS"/>
    <property type="match status" value="1"/>
</dbReference>
<evidence type="ECO:0000259" key="1">
    <source>
        <dbReference type="PROSITE" id="PS51465"/>
    </source>
</evidence>
<dbReference type="STRING" id="1582439.NPIRD3C_0769"/>
<dbReference type="SUPFAM" id="SSF100895">
    <property type="entry name" value="Kazal-type serine protease inhibitors"/>
    <property type="match status" value="1"/>
</dbReference>
<dbReference type="HOGENOM" id="CLU_437844_0_0_2"/>
<dbReference type="KEGG" id="nid:NPIRD3C_0769"/>
<dbReference type="Gene3D" id="3.30.60.30">
    <property type="match status" value="1"/>
</dbReference>
<dbReference type="Proteomes" id="UP000032027">
    <property type="component" value="Chromosome"/>
</dbReference>
<sequence length="625" mass="69687">MKLIWMMLPMIALGLFGISESFAQEATSTVNSSITQQNLKEMVENWMSNPDEDDTKQRLEIMKAYYAFEETGQQLIHNQEGLVLMNQIRKMVSLQIPIEELDELRSQVQVELGLEMPFETKIFYVGANLVDCVGVGPMKCMQIREDPNSRWQNFYDSIKGFDYTEGKSYKISVKVTDIENPPADASSKKYELLEILDQKSYAKHIPYKGLCAPGFVSLGEICVLNDRCGSGIYPGKVCVVDGVKQPYLKPLHQGNAGIAASDVVCADGFKLVFKHDITPVCVQPSSVDKFVERGWHLEPPVVACTLEFAPVCGVNDKTYGNMCALNADHVTMKSKGECKSMTDNTSGIFNDALKYTSKPLVEDEQKGYAVTEIASGVYWLVGGGYQTMFLTTGQGVVAFDAPKPIGEKYLQAINEVTDEPITHMVYSHHHQDHTGAAGEIFSKDVIFIAHKDAAKLLESDNDPNRPFPTQIFEGDFNTLEIGSKTIEFHDLGEFHSKGNMLILLPDHKIAMLVDLFRPAESPYRAFGVTPDIELYLESHDVLQTFDFDVLISGHTNLLATKKHVDTNKMFTLDVLQNAKNALALSDVPIDTCTTNTIQQWEGRLGNLDAFMVDHCTAMIDYLESK</sequence>
<dbReference type="Pfam" id="PF14302">
    <property type="entry name" value="DUF4377"/>
    <property type="match status" value="1"/>
</dbReference>
<dbReference type="InterPro" id="IPR001279">
    <property type="entry name" value="Metallo-B-lactamas"/>
</dbReference>
<dbReference type="SUPFAM" id="SSF56281">
    <property type="entry name" value="Metallo-hydrolase/oxidoreductase"/>
    <property type="match status" value="1"/>
</dbReference>
<dbReference type="AlphaFoldDB" id="A0A0C5BUR4"/>
<dbReference type="Gene3D" id="3.60.15.10">
    <property type="entry name" value="Ribonuclease Z/Hydroxyacylglutathione hydrolase-like"/>
    <property type="match status" value="1"/>
</dbReference>
<reference evidence="2 3" key="2">
    <citation type="journal article" date="2016" name="ISME J.">
        <title>Physiological and genomic characterization of two novel marine thaumarchaeal strains indicates niche differentiation.</title>
        <authorList>
            <person name="Bayer B."/>
            <person name="Vojvoda J."/>
            <person name="Offre P."/>
            <person name="Alves R.J."/>
            <person name="Elisabeth N.H."/>
            <person name="Garcia J.A."/>
            <person name="Volland J.M."/>
            <person name="Srivastava A."/>
            <person name="Schleper C."/>
            <person name="Herndl G.J."/>
        </authorList>
    </citation>
    <scope>NUCLEOTIDE SEQUENCE [LARGE SCALE GENOMIC DNA]</scope>
    <source>
        <strain evidence="2 3">D3C</strain>
    </source>
</reference>
<dbReference type="EMBL" id="CP010868">
    <property type="protein sequence ID" value="AJM91981.1"/>
    <property type="molecule type" value="Genomic_DNA"/>
</dbReference>
<dbReference type="InterPro" id="IPR025485">
    <property type="entry name" value="DUF4377"/>
</dbReference>
<dbReference type="RefSeq" id="WP_148702906.1">
    <property type="nucleotide sequence ID" value="NZ_CP010868.1"/>
</dbReference>
<dbReference type="PANTHER" id="PTHR42951">
    <property type="entry name" value="METALLO-BETA-LACTAMASE DOMAIN-CONTAINING"/>
    <property type="match status" value="1"/>
</dbReference>
<name>A0A0C5BUR4_9ARCH</name>
<dbReference type="PANTHER" id="PTHR42951:SF4">
    <property type="entry name" value="ACYL-COENZYME A THIOESTERASE MBLAC2"/>
    <property type="match status" value="1"/>
</dbReference>
<proteinExistence type="predicted"/>
<reference evidence="3" key="1">
    <citation type="submission" date="2015-02" db="EMBL/GenBank/DDBJ databases">
        <title>Characterization of two novel Thaumarchaeota isolated from the Northern Adriatic Sea.</title>
        <authorList>
            <person name="Bayer B."/>
            <person name="Vojvoda J."/>
            <person name="Offre P."/>
            <person name="Srivastava A."/>
            <person name="Elisabeth N."/>
            <person name="Garcia J.A.L."/>
            <person name="Schleper C."/>
            <person name="Herndl G.J."/>
        </authorList>
    </citation>
    <scope>NUCLEOTIDE SEQUENCE [LARGE SCALE GENOMIC DNA]</scope>
    <source>
        <strain evidence="3">D3C</strain>
    </source>
</reference>
<gene>
    <name evidence="2" type="ORF">NPIRD3C_0769</name>
</gene>